<dbReference type="RefSeq" id="YP_009483445.1">
    <property type="nucleotide sequence ID" value="NC_037667.1"/>
</dbReference>
<dbReference type="Proteomes" id="UP000248852">
    <property type="component" value="Segment"/>
</dbReference>
<evidence type="ECO:0000313" key="1">
    <source>
        <dbReference type="EMBL" id="AVK75176.1"/>
    </source>
</evidence>
<dbReference type="GeneID" id="36844317"/>
<organism evidence="1">
    <name type="scientific">Pandoravirus quercus</name>
    <dbReference type="NCBI Taxonomy" id="2107709"/>
    <lineage>
        <taxon>Viruses</taxon>
        <taxon>Pandoravirus</taxon>
    </lineage>
</organism>
<name>A0A2U7U9S0_9VIRU</name>
<reference evidence="1" key="1">
    <citation type="journal article" date="2018" name="Nat. Commun.">
        <title>Diversity and evolution of the emerging Pandoraviridae family.</title>
        <authorList>
            <person name="Legendre M."/>
            <person name="Fabre E."/>
            <person name="Poirot O."/>
            <person name="Jeudy S."/>
            <person name="Lartigue A."/>
            <person name="Alempic J.M."/>
            <person name="Beucher L."/>
            <person name="Philippe N."/>
            <person name="Bertaux L."/>
            <person name="Christo-Foroux E."/>
            <person name="Labadie K."/>
            <person name="Coute Y."/>
            <person name="Abergel C."/>
            <person name="Claverie J.M."/>
        </authorList>
    </citation>
    <scope>NUCLEOTIDE SEQUENCE [LARGE SCALE GENOMIC DNA]</scope>
    <source>
        <strain evidence="1">Quercus</strain>
    </source>
</reference>
<sequence>MDVSDGNPCGLDAFPQEVIEHIAGYLCEGDGVGLARMAAVSRRWRWAVERRIGQRRLMDAPNAEARQPWEGDVFDECHRSTARQTLFRRALETDVTDLIVWLWRLYPRLWLWLACEQHGERCLAGRESTDLKMRAWSIASGAGSLGCLKWLAHVRWKRYGQDGRVLVTAAAAGHVRVLDWLHSMVIKTVPSDALVRAAVSGDATNDVDVLDWLRRRHKMTRHNVECILWFAALRDRVALVAWAIDRCYRHVHDIAGGRETMQCWQALVCDDQGSQPDRRAFFWLLKGRIWSPYP</sequence>
<gene>
    <name evidence="1" type="ORF">pqer_cds_754</name>
</gene>
<accession>A0A2U7U9S0</accession>
<proteinExistence type="predicted"/>
<protein>
    <submittedName>
        <fullName evidence="1">F-box incomplete domain containing protein</fullName>
    </submittedName>
</protein>
<dbReference type="EMBL" id="MG011689">
    <property type="protein sequence ID" value="AVK75176.1"/>
    <property type="molecule type" value="Genomic_DNA"/>
</dbReference>
<dbReference type="InterPro" id="IPR036047">
    <property type="entry name" value="F-box-like_dom_sf"/>
</dbReference>
<dbReference type="KEGG" id="vg:36844317"/>
<dbReference type="CDD" id="cd09917">
    <property type="entry name" value="F-box_SF"/>
    <property type="match status" value="1"/>
</dbReference>
<dbReference type="SUPFAM" id="SSF81383">
    <property type="entry name" value="F-box domain"/>
    <property type="match status" value="1"/>
</dbReference>